<keyword evidence="5" id="KW-0574">Periplasm</keyword>
<evidence type="ECO:0000256" key="4">
    <source>
        <dbReference type="ARBA" id="ARBA00022729"/>
    </source>
</evidence>
<dbReference type="EMBL" id="VAUV01000007">
    <property type="protein sequence ID" value="TLD70813.1"/>
    <property type="molecule type" value="Genomic_DNA"/>
</dbReference>
<evidence type="ECO:0000256" key="1">
    <source>
        <dbReference type="ARBA" id="ARBA00004418"/>
    </source>
</evidence>
<comment type="subcellular location">
    <subcellularLocation>
        <location evidence="1">Periplasm</location>
    </subcellularLocation>
</comment>
<dbReference type="Proteomes" id="UP000306196">
    <property type="component" value="Unassembled WGS sequence"/>
</dbReference>
<dbReference type="AlphaFoldDB" id="A0A5R8KET5"/>
<organism evidence="9 10">
    <name type="scientific">Phragmitibacter flavus</name>
    <dbReference type="NCBI Taxonomy" id="2576071"/>
    <lineage>
        <taxon>Bacteria</taxon>
        <taxon>Pseudomonadati</taxon>
        <taxon>Verrucomicrobiota</taxon>
        <taxon>Verrucomicrobiia</taxon>
        <taxon>Verrucomicrobiales</taxon>
        <taxon>Verrucomicrobiaceae</taxon>
        <taxon>Phragmitibacter</taxon>
    </lineage>
</organism>
<dbReference type="UniPathway" id="UPA00286"/>
<evidence type="ECO:0000256" key="3">
    <source>
        <dbReference type="ARBA" id="ARBA00022679"/>
    </source>
</evidence>
<protein>
    <recommendedName>
        <fullName evidence="8">AlgX/AlgJ SGNH hydrolase-like domain-containing protein</fullName>
    </recommendedName>
</protein>
<dbReference type="GO" id="GO:0042597">
    <property type="term" value="C:periplasmic space"/>
    <property type="evidence" value="ECO:0007669"/>
    <property type="project" value="UniProtKB-SubCell"/>
</dbReference>
<keyword evidence="7" id="KW-0812">Transmembrane</keyword>
<comment type="caution">
    <text evidence="9">The sequence shown here is derived from an EMBL/GenBank/DDBJ whole genome shotgun (WGS) entry which is preliminary data.</text>
</comment>
<accession>A0A5R8KET5</accession>
<name>A0A5R8KET5_9BACT</name>
<evidence type="ECO:0000256" key="7">
    <source>
        <dbReference type="SAM" id="Phobius"/>
    </source>
</evidence>
<gene>
    <name evidence="9" type="ORF">FEM03_10925</name>
</gene>
<proteinExistence type="predicted"/>
<keyword evidence="3" id="KW-0808">Transferase</keyword>
<feature type="domain" description="AlgX/AlgJ SGNH hydrolase-like" evidence="8">
    <location>
        <begin position="112"/>
        <end position="234"/>
    </location>
</feature>
<evidence type="ECO:0000313" key="9">
    <source>
        <dbReference type="EMBL" id="TLD70813.1"/>
    </source>
</evidence>
<keyword evidence="10" id="KW-1185">Reference proteome</keyword>
<feature type="domain" description="AlgX/AlgJ SGNH hydrolase-like" evidence="8">
    <location>
        <begin position="247"/>
        <end position="425"/>
    </location>
</feature>
<dbReference type="GO" id="GO:0016740">
    <property type="term" value="F:transferase activity"/>
    <property type="evidence" value="ECO:0007669"/>
    <property type="project" value="UniProtKB-KW"/>
</dbReference>
<reference evidence="9 10" key="1">
    <citation type="submission" date="2019-05" db="EMBL/GenBank/DDBJ databases">
        <title>Verrucobacter flavum gen. nov., sp. nov. a new member of the family Verrucomicrobiaceae.</title>
        <authorList>
            <person name="Szuroczki S."/>
            <person name="Abbaszade G."/>
            <person name="Szabo A."/>
            <person name="Felfoldi T."/>
            <person name="Schumann P."/>
            <person name="Boka K."/>
            <person name="Keki Z."/>
            <person name="Toumi M."/>
            <person name="Toth E."/>
        </authorList>
    </citation>
    <scope>NUCLEOTIDE SEQUENCE [LARGE SCALE GENOMIC DNA]</scope>
    <source>
        <strain evidence="9 10">MG-N-17</strain>
    </source>
</reference>
<keyword evidence="7" id="KW-1133">Transmembrane helix</keyword>
<keyword evidence="4" id="KW-0732">Signal</keyword>
<evidence type="ECO:0000256" key="5">
    <source>
        <dbReference type="ARBA" id="ARBA00022764"/>
    </source>
</evidence>
<feature type="transmembrane region" description="Helical" evidence="7">
    <location>
        <begin position="22"/>
        <end position="41"/>
    </location>
</feature>
<dbReference type="Pfam" id="PF16822">
    <property type="entry name" value="ALGX"/>
    <property type="match status" value="2"/>
</dbReference>
<dbReference type="InterPro" id="IPR031811">
    <property type="entry name" value="ALGX/ALGJ_SGNH-like"/>
</dbReference>
<evidence type="ECO:0000256" key="6">
    <source>
        <dbReference type="ARBA" id="ARBA00022841"/>
    </source>
</evidence>
<evidence type="ECO:0000259" key="8">
    <source>
        <dbReference type="Pfam" id="PF16822"/>
    </source>
</evidence>
<keyword evidence="7" id="KW-0472">Membrane</keyword>
<comment type="pathway">
    <text evidence="2">Glycan biosynthesis; alginate biosynthesis.</text>
</comment>
<sequence>MSQMHNPYAEERDHTVFEIGHGVAWVVAVVFMLLLSVPPLVEHVDKGLKEKWAESPVGRLLGWKPKETTLLAHIRAVEGGLDAAGYSTWMRQTTQGWLTREFALGNRKSFIGYEGWLFYPPDLRALTGHGPLKKEPVSVMKAPELAKLPETRDVIVAFAKQLEERGVKLVLVPVPLKPMIYPEHVSPLITNEWITHPDAPAFYELLRREGVEVLDLTPDLAKVRSKRQHVFVRDPDRRDREAVAQAQEDARKLQKAFLMQDTHWSPEAMRVAAEKVAGYLRENHGDLLEPVEEMIRAEDGVMRSSLGDLVHLLDPKDADRMFAKEEAFLRVIGEGARSRESGLVLLGDSFVNIYDDASLGFDDPAVDNLQEPRMRAGFAEQLAVVLQQPLDVIAMNGRGSTEVRKEFARRPDDEVRSKKVVVWVIAARDVLLSRSAAKQADIEWGFVEFNPNKSKAGAEVAVASNGEMRVVVEAMLSEKSPNQSPVGTPYREALHAAVYDVEKVVEGKLEAQQVIGIQWTFRDKVMQPTSDFAEGGRYRLTLVPWDSKPELQGLNLEDTTSVFDAERWFVEKAEVME</sequence>
<evidence type="ECO:0000313" key="10">
    <source>
        <dbReference type="Proteomes" id="UP000306196"/>
    </source>
</evidence>
<keyword evidence="6" id="KW-0016">Alginate biosynthesis</keyword>
<dbReference type="OrthoDB" id="175771at2"/>
<dbReference type="GO" id="GO:0042121">
    <property type="term" value="P:alginic acid biosynthetic process"/>
    <property type="evidence" value="ECO:0007669"/>
    <property type="project" value="UniProtKB-UniPathway"/>
</dbReference>
<evidence type="ECO:0000256" key="2">
    <source>
        <dbReference type="ARBA" id="ARBA00005182"/>
    </source>
</evidence>